<accession>A0A395XLZ7</accession>
<sequence length="336" mass="37405">MAVNIYDVAKLSGVSIATVSRVVNGSTKVSEKTRRKVLDVMEQCGYTPNVFARGLGLDSMKTIGILCPDISDAFIAQAVAFLEERLHQYEYDCILGCSGYDLEAKEAHTKMLLSKRIDALILVSSTYAGREGHPKDVEYIKEAAKQTPVFLINGFVEGKNIYCSFCDDFKATYDVTSGFIRRGKKKILFLCDSYSYSASKKMAGYEAALRDAGYPIRGELKFYTKNRIHHVRDMLLLHKNLEFDSVVATDDGLAIGALKYANVKGLKVPDDIEIAGYNNSQLSVGCEPELTSVDNHLEKMCNDTVDYMLRVLQGDTDVPPQNEVVCEIKKRCTTDF</sequence>
<dbReference type="Gene3D" id="1.10.260.40">
    <property type="entry name" value="lambda repressor-like DNA-binding domains"/>
    <property type="match status" value="1"/>
</dbReference>
<dbReference type="PANTHER" id="PTHR30146">
    <property type="entry name" value="LACI-RELATED TRANSCRIPTIONAL REPRESSOR"/>
    <property type="match status" value="1"/>
</dbReference>
<feature type="domain" description="HTH lacI-type" evidence="4">
    <location>
        <begin position="3"/>
        <end position="57"/>
    </location>
</feature>
<dbReference type="SMART" id="SM00354">
    <property type="entry name" value="HTH_LACI"/>
    <property type="match status" value="1"/>
</dbReference>
<dbReference type="AlphaFoldDB" id="A0A395XLZ7"/>
<keyword evidence="1" id="KW-0805">Transcription regulation</keyword>
<proteinExistence type="predicted"/>
<dbReference type="GO" id="GO:0000976">
    <property type="term" value="F:transcription cis-regulatory region binding"/>
    <property type="evidence" value="ECO:0007669"/>
    <property type="project" value="TreeGrafter"/>
</dbReference>
<dbReference type="Proteomes" id="UP000285652">
    <property type="component" value="Unassembled WGS sequence"/>
</dbReference>
<dbReference type="RefSeq" id="WP_118447271.1">
    <property type="nucleotide sequence ID" value="NZ_JAQDKF010000011.1"/>
</dbReference>
<dbReference type="SUPFAM" id="SSF47413">
    <property type="entry name" value="lambda repressor-like DNA-binding domains"/>
    <property type="match status" value="1"/>
</dbReference>
<dbReference type="CDD" id="cd06267">
    <property type="entry name" value="PBP1_LacI_sugar_binding-like"/>
    <property type="match status" value="1"/>
</dbReference>
<dbReference type="Pfam" id="PF00356">
    <property type="entry name" value="LacI"/>
    <property type="match status" value="1"/>
</dbReference>
<dbReference type="EMBL" id="QRQQ01000001">
    <property type="protein sequence ID" value="RHN19419.1"/>
    <property type="molecule type" value="Genomic_DNA"/>
</dbReference>
<dbReference type="Pfam" id="PF00532">
    <property type="entry name" value="Peripla_BP_1"/>
    <property type="match status" value="1"/>
</dbReference>
<keyword evidence="3" id="KW-0804">Transcription</keyword>
<dbReference type="PROSITE" id="PS00356">
    <property type="entry name" value="HTH_LACI_1"/>
    <property type="match status" value="1"/>
</dbReference>
<evidence type="ECO:0000313" key="7">
    <source>
        <dbReference type="Proteomes" id="UP000266376"/>
    </source>
</evidence>
<protein>
    <submittedName>
        <fullName evidence="5">LacI family transcriptional regulator</fullName>
    </submittedName>
</protein>
<gene>
    <name evidence="5" type="ORF">DWV67_11295</name>
    <name evidence="6" type="ORF">DWZ24_02495</name>
</gene>
<evidence type="ECO:0000313" key="8">
    <source>
        <dbReference type="Proteomes" id="UP000285652"/>
    </source>
</evidence>
<evidence type="ECO:0000259" key="4">
    <source>
        <dbReference type="PROSITE" id="PS50932"/>
    </source>
</evidence>
<evidence type="ECO:0000256" key="1">
    <source>
        <dbReference type="ARBA" id="ARBA00023015"/>
    </source>
</evidence>
<dbReference type="PROSITE" id="PS50932">
    <property type="entry name" value="HTH_LACI_2"/>
    <property type="match status" value="1"/>
</dbReference>
<reference evidence="7 8" key="1">
    <citation type="submission" date="2018-08" db="EMBL/GenBank/DDBJ databases">
        <title>A genome reference for cultivated species of the human gut microbiota.</title>
        <authorList>
            <person name="Zou Y."/>
            <person name="Xue W."/>
            <person name="Luo G."/>
        </authorList>
    </citation>
    <scope>NUCLEOTIDE SEQUENCE [LARGE SCALE GENOMIC DNA]</scope>
    <source>
        <strain evidence="5 7">AF12-11</strain>
        <strain evidence="6 8">AF31-13BH</strain>
    </source>
</reference>
<name>A0A395XLZ7_9FIRM</name>
<evidence type="ECO:0000256" key="2">
    <source>
        <dbReference type="ARBA" id="ARBA00023125"/>
    </source>
</evidence>
<comment type="caution">
    <text evidence="5">The sequence shown here is derived from an EMBL/GenBank/DDBJ whole genome shotgun (WGS) entry which is preliminary data.</text>
</comment>
<evidence type="ECO:0000256" key="3">
    <source>
        <dbReference type="ARBA" id="ARBA00023163"/>
    </source>
</evidence>
<dbReference type="InterPro" id="IPR010982">
    <property type="entry name" value="Lambda_DNA-bd_dom_sf"/>
</dbReference>
<evidence type="ECO:0000313" key="5">
    <source>
        <dbReference type="EMBL" id="RGW51694.1"/>
    </source>
</evidence>
<dbReference type="PANTHER" id="PTHR30146:SF109">
    <property type="entry name" value="HTH-TYPE TRANSCRIPTIONAL REGULATOR GALS"/>
    <property type="match status" value="1"/>
</dbReference>
<dbReference type="InterPro" id="IPR028082">
    <property type="entry name" value="Peripla_BP_I"/>
</dbReference>
<dbReference type="InterPro" id="IPR000843">
    <property type="entry name" value="HTH_LacI"/>
</dbReference>
<keyword evidence="2" id="KW-0238">DNA-binding</keyword>
<dbReference type="PRINTS" id="PR00036">
    <property type="entry name" value="HTHLACI"/>
</dbReference>
<dbReference type="Proteomes" id="UP000266376">
    <property type="component" value="Unassembled WGS sequence"/>
</dbReference>
<organism evidence="5 7">
    <name type="scientific">Dorea formicigenerans</name>
    <dbReference type="NCBI Taxonomy" id="39486"/>
    <lineage>
        <taxon>Bacteria</taxon>
        <taxon>Bacillati</taxon>
        <taxon>Bacillota</taxon>
        <taxon>Clostridia</taxon>
        <taxon>Lachnospirales</taxon>
        <taxon>Lachnospiraceae</taxon>
        <taxon>Dorea</taxon>
    </lineage>
</organism>
<dbReference type="EMBL" id="QSAJ01000028">
    <property type="protein sequence ID" value="RGW51694.1"/>
    <property type="molecule type" value="Genomic_DNA"/>
</dbReference>
<dbReference type="Gene3D" id="3.40.50.2300">
    <property type="match status" value="2"/>
</dbReference>
<dbReference type="CDD" id="cd01392">
    <property type="entry name" value="HTH_LacI"/>
    <property type="match status" value="1"/>
</dbReference>
<dbReference type="SUPFAM" id="SSF53822">
    <property type="entry name" value="Periplasmic binding protein-like I"/>
    <property type="match status" value="1"/>
</dbReference>
<evidence type="ECO:0000313" key="6">
    <source>
        <dbReference type="EMBL" id="RHN19419.1"/>
    </source>
</evidence>
<dbReference type="InterPro" id="IPR001761">
    <property type="entry name" value="Peripla_BP/Lac1_sug-bd_dom"/>
</dbReference>
<dbReference type="GO" id="GO:0003700">
    <property type="term" value="F:DNA-binding transcription factor activity"/>
    <property type="evidence" value="ECO:0007669"/>
    <property type="project" value="TreeGrafter"/>
</dbReference>